<evidence type="ECO:0000313" key="2">
    <source>
        <dbReference type="EMBL" id="PKI35186.1"/>
    </source>
</evidence>
<evidence type="ECO:0000313" key="3">
    <source>
        <dbReference type="Proteomes" id="UP000233551"/>
    </source>
</evidence>
<gene>
    <name evidence="2" type="ORF">CRG98_044461</name>
</gene>
<reference evidence="2 3" key="1">
    <citation type="submission" date="2017-11" db="EMBL/GenBank/DDBJ databases">
        <title>De-novo sequencing of pomegranate (Punica granatum L.) genome.</title>
        <authorList>
            <person name="Akparov Z."/>
            <person name="Amiraslanov A."/>
            <person name="Hajiyeva S."/>
            <person name="Abbasov M."/>
            <person name="Kaur K."/>
            <person name="Hamwieh A."/>
            <person name="Solovyev V."/>
            <person name="Salamov A."/>
            <person name="Braich B."/>
            <person name="Kosarev P."/>
            <person name="Mahmoud A."/>
            <person name="Hajiyev E."/>
            <person name="Babayeva S."/>
            <person name="Izzatullayeva V."/>
            <person name="Mammadov A."/>
            <person name="Mammadov A."/>
            <person name="Sharifova S."/>
            <person name="Ojaghi J."/>
            <person name="Eynullazada K."/>
            <person name="Bayramov B."/>
            <person name="Abdulazimova A."/>
            <person name="Shahmuradov I."/>
        </authorList>
    </citation>
    <scope>NUCLEOTIDE SEQUENCE [LARGE SCALE GENOMIC DNA]</scope>
    <source>
        <strain evidence="3">cv. AG2017</strain>
        <tissue evidence="2">Leaf</tissue>
    </source>
</reference>
<dbReference type="Gene3D" id="3.30.43.10">
    <property type="entry name" value="Uridine Diphospho-n-acetylenolpyruvylglucosamine Reductase, domain 2"/>
    <property type="match status" value="1"/>
</dbReference>
<dbReference type="STRING" id="22663.A0A2I0HV88"/>
<evidence type="ECO:0000256" key="1">
    <source>
        <dbReference type="SAM" id="SignalP"/>
    </source>
</evidence>
<keyword evidence="1" id="KW-0732">Signal</keyword>
<proteinExistence type="predicted"/>
<comment type="caution">
    <text evidence="2">The sequence shown here is derived from an EMBL/GenBank/DDBJ whole genome shotgun (WGS) entry which is preliminary data.</text>
</comment>
<feature type="chain" id="PRO_5014132037" evidence="1">
    <location>
        <begin position="20"/>
        <end position="74"/>
    </location>
</feature>
<sequence length="74" mass="7885">MVARLLLTFAICRLIVTVGLNVEPAELLRLGFGGGHVSTERHDLEAASLDFGLMARAEASPLVVFHPSLAEDVA</sequence>
<feature type="non-terminal residue" evidence="2">
    <location>
        <position position="74"/>
    </location>
</feature>
<dbReference type="EMBL" id="PGOL01005439">
    <property type="protein sequence ID" value="PKI35186.1"/>
    <property type="molecule type" value="Genomic_DNA"/>
</dbReference>
<organism evidence="2 3">
    <name type="scientific">Punica granatum</name>
    <name type="common">Pomegranate</name>
    <dbReference type="NCBI Taxonomy" id="22663"/>
    <lineage>
        <taxon>Eukaryota</taxon>
        <taxon>Viridiplantae</taxon>
        <taxon>Streptophyta</taxon>
        <taxon>Embryophyta</taxon>
        <taxon>Tracheophyta</taxon>
        <taxon>Spermatophyta</taxon>
        <taxon>Magnoliopsida</taxon>
        <taxon>eudicotyledons</taxon>
        <taxon>Gunneridae</taxon>
        <taxon>Pentapetalae</taxon>
        <taxon>rosids</taxon>
        <taxon>malvids</taxon>
        <taxon>Myrtales</taxon>
        <taxon>Lythraceae</taxon>
        <taxon>Punica</taxon>
    </lineage>
</organism>
<name>A0A2I0HV88_PUNGR</name>
<feature type="signal peptide" evidence="1">
    <location>
        <begin position="1"/>
        <end position="19"/>
    </location>
</feature>
<keyword evidence="3" id="KW-1185">Reference proteome</keyword>
<dbReference type="AlphaFoldDB" id="A0A2I0HV88"/>
<dbReference type="InterPro" id="IPR016167">
    <property type="entry name" value="FAD-bd_PCMH_sub1"/>
</dbReference>
<protein>
    <submittedName>
        <fullName evidence="2">Uncharacterized protein</fullName>
    </submittedName>
</protein>
<dbReference type="Proteomes" id="UP000233551">
    <property type="component" value="Unassembled WGS sequence"/>
</dbReference>
<accession>A0A2I0HV88</accession>